<feature type="domain" description="Histidine kinase" evidence="15">
    <location>
        <begin position="144"/>
        <end position="357"/>
    </location>
</feature>
<dbReference type="GO" id="GO:0005524">
    <property type="term" value="F:ATP binding"/>
    <property type="evidence" value="ECO:0007669"/>
    <property type="project" value="UniProtKB-KW"/>
</dbReference>
<dbReference type="InterPro" id="IPR003661">
    <property type="entry name" value="HisK_dim/P_dom"/>
</dbReference>
<dbReference type="SUPFAM" id="SSF47384">
    <property type="entry name" value="Homodimeric domain of signal transducing histidine kinase"/>
    <property type="match status" value="1"/>
</dbReference>
<dbReference type="GO" id="GO:0005886">
    <property type="term" value="C:plasma membrane"/>
    <property type="evidence" value="ECO:0007669"/>
    <property type="project" value="UniProtKB-SubCell"/>
</dbReference>
<keyword evidence="5" id="KW-0597">Phosphoprotein</keyword>
<evidence type="ECO:0000256" key="5">
    <source>
        <dbReference type="ARBA" id="ARBA00022553"/>
    </source>
</evidence>
<keyword evidence="13 14" id="KW-0472">Membrane</keyword>
<evidence type="ECO:0000256" key="12">
    <source>
        <dbReference type="ARBA" id="ARBA00023012"/>
    </source>
</evidence>
<dbReference type="Pfam" id="PF00512">
    <property type="entry name" value="HisKA"/>
    <property type="match status" value="1"/>
</dbReference>
<evidence type="ECO:0000256" key="10">
    <source>
        <dbReference type="ARBA" id="ARBA00022840"/>
    </source>
</evidence>
<dbReference type="EC" id="2.7.13.3" evidence="3"/>
<dbReference type="SUPFAM" id="SSF55874">
    <property type="entry name" value="ATPase domain of HSP90 chaperone/DNA topoisomerase II/histidine kinase"/>
    <property type="match status" value="1"/>
</dbReference>
<evidence type="ECO:0000256" key="4">
    <source>
        <dbReference type="ARBA" id="ARBA00022475"/>
    </source>
</evidence>
<dbReference type="GO" id="GO:0000155">
    <property type="term" value="F:phosphorelay sensor kinase activity"/>
    <property type="evidence" value="ECO:0007669"/>
    <property type="project" value="InterPro"/>
</dbReference>
<comment type="catalytic activity">
    <reaction evidence="1">
        <text>ATP + protein L-histidine = ADP + protein N-phospho-L-histidine.</text>
        <dbReference type="EC" id="2.7.13.3"/>
    </reaction>
</comment>
<evidence type="ECO:0000313" key="16">
    <source>
        <dbReference type="EMBL" id="MCR1899618.1"/>
    </source>
</evidence>
<keyword evidence="7 14" id="KW-0812">Transmembrane</keyword>
<dbReference type="SMART" id="SM00388">
    <property type="entry name" value="HisKA"/>
    <property type="match status" value="1"/>
</dbReference>
<comment type="caution">
    <text evidence="16">The sequence shown here is derived from an EMBL/GenBank/DDBJ whole genome shotgun (WGS) entry which is preliminary data.</text>
</comment>
<dbReference type="CDD" id="cd00082">
    <property type="entry name" value="HisKA"/>
    <property type="match status" value="1"/>
</dbReference>
<evidence type="ECO:0000256" key="2">
    <source>
        <dbReference type="ARBA" id="ARBA00004651"/>
    </source>
</evidence>
<name>A0AAE3HJ35_9FIRM</name>
<evidence type="ECO:0000256" key="8">
    <source>
        <dbReference type="ARBA" id="ARBA00022741"/>
    </source>
</evidence>
<dbReference type="PANTHER" id="PTHR45528">
    <property type="entry name" value="SENSOR HISTIDINE KINASE CPXA"/>
    <property type="match status" value="1"/>
</dbReference>
<keyword evidence="6" id="KW-0808">Transferase</keyword>
<protein>
    <recommendedName>
        <fullName evidence="3">histidine kinase</fullName>
        <ecNumber evidence="3">2.7.13.3</ecNumber>
    </recommendedName>
</protein>
<dbReference type="PRINTS" id="PR00344">
    <property type="entry name" value="BCTRLSENSOR"/>
</dbReference>
<keyword evidence="9 16" id="KW-0418">Kinase</keyword>
<feature type="transmembrane region" description="Helical" evidence="14">
    <location>
        <begin position="53"/>
        <end position="76"/>
    </location>
</feature>
<gene>
    <name evidence="16" type="ORF">NSA47_11585</name>
</gene>
<accession>A0AAE3HJ35</accession>
<dbReference type="InterPro" id="IPR003594">
    <property type="entry name" value="HATPase_dom"/>
</dbReference>
<keyword evidence="8" id="KW-0547">Nucleotide-binding</keyword>
<feature type="transmembrane region" description="Helical" evidence="14">
    <location>
        <begin position="12"/>
        <end position="33"/>
    </location>
</feature>
<dbReference type="Pfam" id="PF02518">
    <property type="entry name" value="HATPase_c"/>
    <property type="match status" value="1"/>
</dbReference>
<dbReference type="Gene3D" id="1.10.287.130">
    <property type="match status" value="1"/>
</dbReference>
<evidence type="ECO:0000256" key="7">
    <source>
        <dbReference type="ARBA" id="ARBA00022692"/>
    </source>
</evidence>
<dbReference type="PROSITE" id="PS50109">
    <property type="entry name" value="HIS_KIN"/>
    <property type="match status" value="1"/>
</dbReference>
<organism evidence="16 17">
    <name type="scientific">Irregularibacter muris</name>
    <dbReference type="NCBI Taxonomy" id="1796619"/>
    <lineage>
        <taxon>Bacteria</taxon>
        <taxon>Bacillati</taxon>
        <taxon>Bacillota</taxon>
        <taxon>Clostridia</taxon>
        <taxon>Eubacteriales</taxon>
        <taxon>Eubacteriaceae</taxon>
        <taxon>Irregularibacter</taxon>
    </lineage>
</organism>
<comment type="subcellular location">
    <subcellularLocation>
        <location evidence="2">Cell membrane</location>
        <topology evidence="2">Multi-pass membrane protein</topology>
    </subcellularLocation>
</comment>
<dbReference type="InterPro" id="IPR036097">
    <property type="entry name" value="HisK_dim/P_sf"/>
</dbReference>
<proteinExistence type="predicted"/>
<dbReference type="InterPro" id="IPR004358">
    <property type="entry name" value="Sig_transdc_His_kin-like_C"/>
</dbReference>
<dbReference type="CDD" id="cd00075">
    <property type="entry name" value="HATPase"/>
    <property type="match status" value="1"/>
</dbReference>
<evidence type="ECO:0000256" key="3">
    <source>
        <dbReference type="ARBA" id="ARBA00012438"/>
    </source>
</evidence>
<evidence type="ECO:0000256" key="9">
    <source>
        <dbReference type="ARBA" id="ARBA00022777"/>
    </source>
</evidence>
<dbReference type="InterPro" id="IPR050398">
    <property type="entry name" value="HssS/ArlS-like"/>
</dbReference>
<dbReference type="EMBL" id="JANKAS010000011">
    <property type="protein sequence ID" value="MCR1899618.1"/>
    <property type="molecule type" value="Genomic_DNA"/>
</dbReference>
<keyword evidence="11 14" id="KW-1133">Transmembrane helix</keyword>
<evidence type="ECO:0000256" key="6">
    <source>
        <dbReference type="ARBA" id="ARBA00022679"/>
    </source>
</evidence>
<evidence type="ECO:0000259" key="15">
    <source>
        <dbReference type="PROSITE" id="PS50109"/>
    </source>
</evidence>
<keyword evidence="12" id="KW-0902">Two-component regulatory system</keyword>
<evidence type="ECO:0000256" key="1">
    <source>
        <dbReference type="ARBA" id="ARBA00000085"/>
    </source>
</evidence>
<dbReference type="SMART" id="SM00387">
    <property type="entry name" value="HATPase_c"/>
    <property type="match status" value="1"/>
</dbReference>
<evidence type="ECO:0000256" key="13">
    <source>
        <dbReference type="ARBA" id="ARBA00023136"/>
    </source>
</evidence>
<evidence type="ECO:0000256" key="14">
    <source>
        <dbReference type="SAM" id="Phobius"/>
    </source>
</evidence>
<dbReference type="InterPro" id="IPR036890">
    <property type="entry name" value="HATPase_C_sf"/>
</dbReference>
<dbReference type="PANTHER" id="PTHR45528:SF1">
    <property type="entry name" value="SENSOR HISTIDINE KINASE CPXA"/>
    <property type="match status" value="1"/>
</dbReference>
<dbReference type="RefSeq" id="WP_257532161.1">
    <property type="nucleotide sequence ID" value="NZ_JANKAS010000011.1"/>
</dbReference>
<dbReference type="Proteomes" id="UP001205748">
    <property type="component" value="Unassembled WGS sequence"/>
</dbReference>
<keyword evidence="17" id="KW-1185">Reference proteome</keyword>
<dbReference type="Gene3D" id="6.10.340.10">
    <property type="match status" value="1"/>
</dbReference>
<evidence type="ECO:0000256" key="11">
    <source>
        <dbReference type="ARBA" id="ARBA00022989"/>
    </source>
</evidence>
<sequence>MILRKEPAIKKAFIILVVGITFITLMIILNNYFFISQFENGGIKISEGPGSQFLWRSIVPMLLVIALNVILFIYVLKQIINKLEKMSLAIDRIMDGDFSIISNVDQEGILSRLESQFYQMSRRVQLSMDNINTEKEKVKSLVTDISHQIRTPLASIKIFNSLLIQGGLEKQEEEEFFKRTENEVDKLEWLANSLVKISTMESGIIQLKKEKENIKKTILEAVNGVYLDALEKNIEININNLESIYIDHDTKWTKEAIFNVLDNAIKYTPENGQVHISLEKLETYIKIDIQDTGIGIPQKDRGKIFERFYRGQAEIIKKAEGSGIGLYLTRKIVEEQGGGIMVTSKEGQGSKFTLLFT</sequence>
<reference evidence="16" key="1">
    <citation type="submission" date="2022-07" db="EMBL/GenBank/DDBJ databases">
        <title>Enhanced cultured diversity of the mouse gut microbiota enables custom-made synthetic communities.</title>
        <authorList>
            <person name="Afrizal A."/>
        </authorList>
    </citation>
    <scope>NUCLEOTIDE SEQUENCE</scope>
    <source>
        <strain evidence="16">DSM 28593</strain>
    </source>
</reference>
<dbReference type="AlphaFoldDB" id="A0AAE3HJ35"/>
<keyword evidence="10" id="KW-0067">ATP-binding</keyword>
<dbReference type="Gene3D" id="3.30.565.10">
    <property type="entry name" value="Histidine kinase-like ATPase, C-terminal domain"/>
    <property type="match status" value="1"/>
</dbReference>
<dbReference type="InterPro" id="IPR005467">
    <property type="entry name" value="His_kinase_dom"/>
</dbReference>
<evidence type="ECO:0000313" key="17">
    <source>
        <dbReference type="Proteomes" id="UP001205748"/>
    </source>
</evidence>
<keyword evidence="4" id="KW-1003">Cell membrane</keyword>
<dbReference type="FunFam" id="3.30.565.10:FF:000006">
    <property type="entry name" value="Sensor histidine kinase WalK"/>
    <property type="match status" value="1"/>
</dbReference>